<reference evidence="2 3" key="2">
    <citation type="submission" date="2016-08" db="EMBL/GenBank/DDBJ databases">
        <title>Pervasive Adenine N6-methylation of Active Genes in Fungi.</title>
        <authorList>
            <consortium name="DOE Joint Genome Institute"/>
            <person name="Mondo S.J."/>
            <person name="Dannebaum R.O."/>
            <person name="Kuo R.C."/>
            <person name="Labutti K."/>
            <person name="Haridas S."/>
            <person name="Kuo A."/>
            <person name="Salamov A."/>
            <person name="Ahrendt S.R."/>
            <person name="Lipzen A."/>
            <person name="Sullivan W."/>
            <person name="Andreopoulos W.B."/>
            <person name="Clum A."/>
            <person name="Lindquist E."/>
            <person name="Daum C."/>
            <person name="Ramamoorthy G.K."/>
            <person name="Gryganskyi A."/>
            <person name="Culley D."/>
            <person name="Magnuson J.K."/>
            <person name="James T.Y."/>
            <person name="O'Malley M.A."/>
            <person name="Stajich J.E."/>
            <person name="Spatafora J.W."/>
            <person name="Visel A."/>
            <person name="Grigoriev I.V."/>
        </authorList>
    </citation>
    <scope>NUCLEOTIDE SEQUENCE [LARGE SCALE GENOMIC DNA]</scope>
    <source>
        <strain evidence="2 3">S4</strain>
    </source>
</reference>
<dbReference type="EMBL" id="MCFG01000364">
    <property type="protein sequence ID" value="ORX75321.1"/>
    <property type="molecule type" value="Genomic_DNA"/>
</dbReference>
<dbReference type="Pfam" id="PF13650">
    <property type="entry name" value="Asp_protease_2"/>
    <property type="match status" value="1"/>
</dbReference>
<dbReference type="AlphaFoldDB" id="A0A1Y1WP53"/>
<evidence type="ECO:0000313" key="2">
    <source>
        <dbReference type="EMBL" id="ORX75321.1"/>
    </source>
</evidence>
<evidence type="ECO:0000256" key="1">
    <source>
        <dbReference type="SAM" id="MobiDB-lite"/>
    </source>
</evidence>
<feature type="compositionally biased region" description="Basic and acidic residues" evidence="1">
    <location>
        <begin position="113"/>
        <end position="126"/>
    </location>
</feature>
<protein>
    <submittedName>
        <fullName evidence="2">Uncharacterized protein</fullName>
    </submittedName>
</protein>
<dbReference type="CDD" id="cd00303">
    <property type="entry name" value="retropepsin_like"/>
    <property type="match status" value="1"/>
</dbReference>
<accession>A0A1Y1WP53</accession>
<comment type="caution">
    <text evidence="2">The sequence shown here is derived from an EMBL/GenBank/DDBJ whole genome shotgun (WGS) entry which is preliminary data.</text>
</comment>
<evidence type="ECO:0000313" key="3">
    <source>
        <dbReference type="Proteomes" id="UP000193944"/>
    </source>
</evidence>
<keyword evidence="3" id="KW-1185">Reference proteome</keyword>
<dbReference type="OrthoDB" id="6626692at2759"/>
<organism evidence="2 3">
    <name type="scientific">Anaeromyces robustus</name>
    <dbReference type="NCBI Taxonomy" id="1754192"/>
    <lineage>
        <taxon>Eukaryota</taxon>
        <taxon>Fungi</taxon>
        <taxon>Fungi incertae sedis</taxon>
        <taxon>Chytridiomycota</taxon>
        <taxon>Chytridiomycota incertae sedis</taxon>
        <taxon>Neocallimastigomycetes</taxon>
        <taxon>Neocallimastigales</taxon>
        <taxon>Neocallimastigaceae</taxon>
        <taxon>Anaeromyces</taxon>
    </lineage>
</organism>
<sequence length="542" mass="62214">MFFPTIKSQFPIFRKKFNMCIIGLNLSNRDQIEWIIKNMPERMFNRISIQPWFDPNTAIGSEMLDWIYSELTFEENVASWRGRKWFQGNKTFDDKNKNKKSEHFKPKRKWNHHNAESNNSKKETSHLTIKEVEIDPGEVKEDIRKQISYHTINKDNKPGIVTIESPVKVSFFISDTTENLVAQVLGGTITERIQGKINNIQQGAPTEEVAFTKAFMSTMETTSSDDTGLLEVLCLLDSGSNCNYISSDLAKALNLKQTPKKTQHVTSGGRTTTQGEVNVSFGVFDKDELHGYILKNVKMSVLNSPKYMFSIGKQMERKYNLPFNNIKEIIVHPEPNNNNQTQCDAITLGLAQVPKDINSTRTANKTTVSLVTHVPPNSNIPLNEIGKETMLTTDTQEPTNTRNLSLNPLVISENELSDFEELGTTSELISHHAIFKAITRLDPKWETDNEEQEITIKSEENIINNEKDIKNLLPKELIEFKDVFRFPEGLPPSRGEWDFKLNIDESKIKDLTYQEPIRTNEKAKRATHDMLKQYLKDQWIQL</sequence>
<dbReference type="InterPro" id="IPR021109">
    <property type="entry name" value="Peptidase_aspartic_dom_sf"/>
</dbReference>
<name>A0A1Y1WP53_9FUNG</name>
<feature type="region of interest" description="Disordered" evidence="1">
    <location>
        <begin position="91"/>
        <end position="126"/>
    </location>
</feature>
<reference evidence="2 3" key="1">
    <citation type="submission" date="2016-08" db="EMBL/GenBank/DDBJ databases">
        <title>A Parts List for Fungal Cellulosomes Revealed by Comparative Genomics.</title>
        <authorList>
            <consortium name="DOE Joint Genome Institute"/>
            <person name="Haitjema C.H."/>
            <person name="Gilmore S.P."/>
            <person name="Henske J.K."/>
            <person name="Solomon K.V."/>
            <person name="De Groot R."/>
            <person name="Kuo A."/>
            <person name="Mondo S.J."/>
            <person name="Salamov A.A."/>
            <person name="Labutti K."/>
            <person name="Zhao Z."/>
            <person name="Chiniquy J."/>
            <person name="Barry K."/>
            <person name="Brewer H.M."/>
            <person name="Purvine S.O."/>
            <person name="Wright A.T."/>
            <person name="Boxma B."/>
            <person name="Van Alen T."/>
            <person name="Hackstein J.H."/>
            <person name="Baker S.E."/>
            <person name="Grigoriev I.V."/>
            <person name="O'Malley M.A."/>
        </authorList>
    </citation>
    <scope>NUCLEOTIDE SEQUENCE [LARGE SCALE GENOMIC DNA]</scope>
    <source>
        <strain evidence="2 3">S4</strain>
    </source>
</reference>
<dbReference type="Proteomes" id="UP000193944">
    <property type="component" value="Unassembled WGS sequence"/>
</dbReference>
<gene>
    <name evidence="2" type="ORF">BCR32DRAFT_285284</name>
</gene>
<feature type="compositionally biased region" description="Basic and acidic residues" evidence="1">
    <location>
        <begin position="91"/>
        <end position="104"/>
    </location>
</feature>
<proteinExistence type="predicted"/>
<dbReference type="Gene3D" id="2.40.70.10">
    <property type="entry name" value="Acid Proteases"/>
    <property type="match status" value="1"/>
</dbReference>